<evidence type="ECO:0000313" key="4">
    <source>
        <dbReference type="EMBL" id="SEE49572.1"/>
    </source>
</evidence>
<dbReference type="InterPro" id="IPR020843">
    <property type="entry name" value="ER"/>
</dbReference>
<evidence type="ECO:0000259" key="3">
    <source>
        <dbReference type="SMART" id="SM00829"/>
    </source>
</evidence>
<feature type="domain" description="Enoyl reductase (ER)" evidence="3">
    <location>
        <begin position="18"/>
        <end position="333"/>
    </location>
</feature>
<keyword evidence="2" id="KW-0560">Oxidoreductase</keyword>
<reference evidence="4 5" key="1">
    <citation type="submission" date="2016-10" db="EMBL/GenBank/DDBJ databases">
        <authorList>
            <person name="de Groot N.N."/>
        </authorList>
    </citation>
    <scope>NUCLEOTIDE SEQUENCE [LARGE SCALE GENOMIC DNA]</scope>
    <source>
        <strain evidence="4 5">GAS522</strain>
    </source>
</reference>
<dbReference type="Gene3D" id="3.90.180.10">
    <property type="entry name" value="Medium-chain alcohol dehydrogenases, catalytic domain"/>
    <property type="match status" value="1"/>
</dbReference>
<protein>
    <recommendedName>
        <fullName evidence="3">Enoyl reductase (ER) domain-containing protein</fullName>
    </recommendedName>
</protein>
<dbReference type="Proteomes" id="UP000183208">
    <property type="component" value="Unassembled WGS sequence"/>
</dbReference>
<dbReference type="AlphaFoldDB" id="A0A1H5JAQ5"/>
<gene>
    <name evidence="4" type="ORF">SAMN05444171_7732</name>
</gene>
<sequence length="378" mass="40022">MSDGKTGLQLRSLLKKSGELELSLVNIPTPEPAEDEVVVRVEATPINPSDLGLLIGPADMSTAVVSGSKDAPVITAKMPEAAVKMMGARLDQSLPVGNEGAGTVIKTGSSDAAKALMGKLVSVIGGAMYTQYRTVKARDVMPLPAGITAADGASWFVNPLTALGMTETMRRENHKALVHTAAASNLGQMLNKICIKDGIGLVNIVRSKEQADILHKIGAKHIVDSTAPTFMDDLTAALVETGATIAFDAIGGGKLAGQILTAMEIAANKTAKEYSRYGSNVFKQVYIYGSLNTGPTELSRAFGLTWSVGGWLLTPFLQKIGPADIGRLRQRVVSELKTTFASHYTQVVSLPEVLQMSNIAVYNKRATGEKFLINPNKG</sequence>
<dbReference type="SUPFAM" id="SSF51735">
    <property type="entry name" value="NAD(P)-binding Rossmann-fold domains"/>
    <property type="match status" value="1"/>
</dbReference>
<dbReference type="RefSeq" id="WP_074830323.1">
    <property type="nucleotide sequence ID" value="NZ_FNTI01000001.1"/>
</dbReference>
<evidence type="ECO:0000256" key="1">
    <source>
        <dbReference type="ARBA" id="ARBA00022857"/>
    </source>
</evidence>
<proteinExistence type="predicted"/>
<dbReference type="GO" id="GO:0070402">
    <property type="term" value="F:NADPH binding"/>
    <property type="evidence" value="ECO:0007669"/>
    <property type="project" value="TreeGrafter"/>
</dbReference>
<organism evidence="4 5">
    <name type="scientific">Bradyrhizobium lablabi</name>
    <dbReference type="NCBI Taxonomy" id="722472"/>
    <lineage>
        <taxon>Bacteria</taxon>
        <taxon>Pseudomonadati</taxon>
        <taxon>Pseudomonadota</taxon>
        <taxon>Alphaproteobacteria</taxon>
        <taxon>Hyphomicrobiales</taxon>
        <taxon>Nitrobacteraceae</taxon>
        <taxon>Bradyrhizobium</taxon>
    </lineage>
</organism>
<name>A0A1H5JAQ5_9BRAD</name>
<dbReference type="PANTHER" id="PTHR48106">
    <property type="entry name" value="QUINONE OXIDOREDUCTASE PIG3-RELATED"/>
    <property type="match status" value="1"/>
</dbReference>
<dbReference type="SMART" id="SM00829">
    <property type="entry name" value="PKS_ER"/>
    <property type="match status" value="1"/>
</dbReference>
<accession>A0A1H5JAQ5</accession>
<keyword evidence="1" id="KW-0521">NADP</keyword>
<dbReference type="OrthoDB" id="8629910at2"/>
<dbReference type="GO" id="GO:0016651">
    <property type="term" value="F:oxidoreductase activity, acting on NAD(P)H"/>
    <property type="evidence" value="ECO:0007669"/>
    <property type="project" value="TreeGrafter"/>
</dbReference>
<evidence type="ECO:0000313" key="5">
    <source>
        <dbReference type="Proteomes" id="UP000183208"/>
    </source>
</evidence>
<dbReference type="InterPro" id="IPR036291">
    <property type="entry name" value="NAD(P)-bd_dom_sf"/>
</dbReference>
<evidence type="ECO:0000256" key="2">
    <source>
        <dbReference type="ARBA" id="ARBA00023002"/>
    </source>
</evidence>
<dbReference type="CDD" id="cd08291">
    <property type="entry name" value="ETR_like_1"/>
    <property type="match status" value="1"/>
</dbReference>
<dbReference type="PANTHER" id="PTHR48106:SF18">
    <property type="entry name" value="QUINONE OXIDOREDUCTASE PIG3"/>
    <property type="match status" value="1"/>
</dbReference>
<dbReference type="EMBL" id="FNTI01000001">
    <property type="protein sequence ID" value="SEE49572.1"/>
    <property type="molecule type" value="Genomic_DNA"/>
</dbReference>
<dbReference type="InterPro" id="IPR011032">
    <property type="entry name" value="GroES-like_sf"/>
</dbReference>
<dbReference type="SUPFAM" id="SSF50129">
    <property type="entry name" value="GroES-like"/>
    <property type="match status" value="1"/>
</dbReference>
<dbReference type="Gene3D" id="3.40.50.720">
    <property type="entry name" value="NAD(P)-binding Rossmann-like Domain"/>
    <property type="match status" value="1"/>
</dbReference>